<evidence type="ECO:0000256" key="13">
    <source>
        <dbReference type="ARBA" id="ARBA00023277"/>
    </source>
</evidence>
<sequence length="385" mass="42611">MKRIFYLSMIIGLAFGSCTNNQQKGNQQDTMQNIVKIPDSVNFQKDIAGKRSNLYVLKNKNNMQVAITNYGGRIVSIIVPDKEGKFVDVSLGYDEVETFQKEGEPFFGALIGRYGNRIGKAKFTLDGQEYKLDANDGVNTLHGGKMGFHAQVWDVKALTENTLQLHYTSKDGEGGYPGTLEVDVTYTLTDDNSIDISYQATTNKATPVNLTNHAYFNLNGEGDSTILDHLLTIKADAITPVDEGLIPTGTLMDVTNTPFDFRKATLIGARIDEDHEQLKKGKGYDHNFVLNKTAGLQLVANLYSPKTGILMEVLTEEPGLQFYSGNFLTGETKDGKGGKAYQFRSALCLETQHFPDSPNQKSFPSTILKPGETYKTKTVYKFSTQ</sequence>
<dbReference type="SUPFAM" id="SSF74650">
    <property type="entry name" value="Galactose mutarotase-like"/>
    <property type="match status" value="1"/>
</dbReference>
<feature type="active site" description="Proton acceptor" evidence="15">
    <location>
        <position position="350"/>
    </location>
</feature>
<dbReference type="RefSeq" id="WP_149075604.1">
    <property type="nucleotide sequence ID" value="NZ_CP043329.1"/>
</dbReference>
<dbReference type="GO" id="GO:0033499">
    <property type="term" value="P:galactose catabolic process via UDP-galactose, Leloir pathway"/>
    <property type="evidence" value="ECO:0007669"/>
    <property type="project" value="TreeGrafter"/>
</dbReference>
<dbReference type="InterPro" id="IPR014718">
    <property type="entry name" value="GH-type_carb-bd"/>
</dbReference>
<dbReference type="FunFam" id="2.70.98.10:FF:000003">
    <property type="entry name" value="Aldose 1-epimerase"/>
    <property type="match status" value="1"/>
</dbReference>
<evidence type="ECO:0000313" key="18">
    <source>
        <dbReference type="EMBL" id="QEK52932.1"/>
    </source>
</evidence>
<dbReference type="PANTHER" id="PTHR10091:SF0">
    <property type="entry name" value="GALACTOSE MUTAROTASE"/>
    <property type="match status" value="1"/>
</dbReference>
<accession>A0A5C0VM06</accession>
<keyword evidence="10" id="KW-0597">Phosphoprotein</keyword>
<proteinExistence type="inferred from homology"/>
<comment type="subunit">
    <text evidence="6">Monomer.</text>
</comment>
<comment type="subcellular location">
    <subcellularLocation>
        <location evidence="3">Cytoplasm</location>
    </subcellularLocation>
</comment>
<keyword evidence="9" id="KW-0963">Cytoplasm</keyword>
<dbReference type="EC" id="5.1.3.3" evidence="7 14"/>
<dbReference type="GO" id="GO:0005737">
    <property type="term" value="C:cytoplasm"/>
    <property type="evidence" value="ECO:0007669"/>
    <property type="project" value="UniProtKB-SubCell"/>
</dbReference>
<evidence type="ECO:0000256" key="16">
    <source>
        <dbReference type="PIRSR" id="PIRSR005096-2"/>
    </source>
</evidence>
<evidence type="ECO:0000256" key="15">
    <source>
        <dbReference type="PIRSR" id="PIRSR005096-1"/>
    </source>
</evidence>
<evidence type="ECO:0000256" key="11">
    <source>
        <dbReference type="ARBA" id="ARBA00022837"/>
    </source>
</evidence>
<evidence type="ECO:0000256" key="8">
    <source>
        <dbReference type="ARBA" id="ARBA00014165"/>
    </source>
</evidence>
<dbReference type="NCBIfam" id="NF008277">
    <property type="entry name" value="PRK11055.1"/>
    <property type="match status" value="1"/>
</dbReference>
<dbReference type="UniPathway" id="UPA00242"/>
<evidence type="ECO:0000256" key="4">
    <source>
        <dbReference type="ARBA" id="ARBA00005028"/>
    </source>
</evidence>
<keyword evidence="13 14" id="KW-0119">Carbohydrate metabolism</keyword>
<evidence type="ECO:0000256" key="17">
    <source>
        <dbReference type="PIRSR" id="PIRSR005096-3"/>
    </source>
</evidence>
<dbReference type="Proteomes" id="UP000323653">
    <property type="component" value="Chromosome"/>
</dbReference>
<dbReference type="PROSITE" id="PS51257">
    <property type="entry name" value="PROKAR_LIPOPROTEIN"/>
    <property type="match status" value="1"/>
</dbReference>
<dbReference type="Gene3D" id="2.70.98.10">
    <property type="match status" value="1"/>
</dbReference>
<dbReference type="GO" id="GO:0030246">
    <property type="term" value="F:carbohydrate binding"/>
    <property type="evidence" value="ECO:0007669"/>
    <property type="project" value="InterPro"/>
</dbReference>
<evidence type="ECO:0000256" key="3">
    <source>
        <dbReference type="ARBA" id="ARBA00004496"/>
    </source>
</evidence>
<organism evidence="18 19">
    <name type="scientific">Pedobacter aquae</name>
    <dbReference type="NCBI Taxonomy" id="2605747"/>
    <lineage>
        <taxon>Bacteria</taxon>
        <taxon>Pseudomonadati</taxon>
        <taxon>Bacteroidota</taxon>
        <taxon>Sphingobacteriia</taxon>
        <taxon>Sphingobacteriales</taxon>
        <taxon>Sphingobacteriaceae</taxon>
        <taxon>Pedobacter</taxon>
    </lineage>
</organism>
<evidence type="ECO:0000256" key="7">
    <source>
        <dbReference type="ARBA" id="ARBA00013185"/>
    </source>
</evidence>
<keyword evidence="12 14" id="KW-0413">Isomerase</keyword>
<gene>
    <name evidence="18" type="ORF">FYC62_15565</name>
</gene>
<dbReference type="Pfam" id="PF01263">
    <property type="entry name" value="Aldose_epim"/>
    <property type="match status" value="1"/>
</dbReference>
<feature type="binding site" evidence="17">
    <location>
        <begin position="213"/>
        <end position="215"/>
    </location>
    <ligand>
        <name>beta-D-galactose</name>
        <dbReference type="ChEBI" id="CHEBI:27667"/>
    </ligand>
</feature>
<comment type="pathway">
    <text evidence="4 14">Carbohydrate metabolism; hexose metabolism.</text>
</comment>
<evidence type="ECO:0000256" key="10">
    <source>
        <dbReference type="ARBA" id="ARBA00022553"/>
    </source>
</evidence>
<dbReference type="InterPro" id="IPR047215">
    <property type="entry name" value="Galactose_mutarotase-like"/>
</dbReference>
<evidence type="ECO:0000256" key="9">
    <source>
        <dbReference type="ARBA" id="ARBA00022490"/>
    </source>
</evidence>
<dbReference type="AlphaFoldDB" id="A0A5C0VM06"/>
<comment type="similarity">
    <text evidence="5 14">Belongs to the aldose epimerase family.</text>
</comment>
<dbReference type="GO" id="GO:0004034">
    <property type="term" value="F:aldose 1-epimerase activity"/>
    <property type="evidence" value="ECO:0007669"/>
    <property type="project" value="UniProtKB-EC"/>
</dbReference>
<dbReference type="PROSITE" id="PS00545">
    <property type="entry name" value="ALDOSE_1_EPIMERASE"/>
    <property type="match status" value="1"/>
</dbReference>
<dbReference type="CDD" id="cd09019">
    <property type="entry name" value="galactose_mutarotase_like"/>
    <property type="match status" value="1"/>
</dbReference>
<keyword evidence="19" id="KW-1185">Reference proteome</keyword>
<comment type="catalytic activity">
    <reaction evidence="1 14">
        <text>alpha-D-glucose = beta-D-glucose</text>
        <dbReference type="Rhea" id="RHEA:10264"/>
        <dbReference type="ChEBI" id="CHEBI:15903"/>
        <dbReference type="ChEBI" id="CHEBI:17925"/>
        <dbReference type="EC" id="5.1.3.3"/>
    </reaction>
</comment>
<evidence type="ECO:0000256" key="14">
    <source>
        <dbReference type="PIRNR" id="PIRNR005096"/>
    </source>
</evidence>
<evidence type="ECO:0000256" key="2">
    <source>
        <dbReference type="ARBA" id="ARBA00001913"/>
    </source>
</evidence>
<reference evidence="18 19" key="1">
    <citation type="submission" date="2019-08" db="EMBL/GenBank/DDBJ databases">
        <title>Pedobacter sp. nov., isolated from Han river, South Korea.</title>
        <authorList>
            <person name="Lee D.-H."/>
            <person name="Kim Y.-S."/>
            <person name="Hwang E.-M."/>
            <person name="Le Tran T.C."/>
            <person name="Cha C.-J."/>
        </authorList>
    </citation>
    <scope>NUCLEOTIDE SEQUENCE [LARGE SCALE GENOMIC DNA]</scope>
    <source>
        <strain evidence="18 19">CJ43</strain>
    </source>
</reference>
<evidence type="ECO:0000256" key="1">
    <source>
        <dbReference type="ARBA" id="ARBA00001614"/>
    </source>
</evidence>
<dbReference type="KEGG" id="pej:FYC62_15565"/>
<evidence type="ECO:0000256" key="5">
    <source>
        <dbReference type="ARBA" id="ARBA00006206"/>
    </source>
</evidence>
<dbReference type="PIRSF" id="PIRSF005096">
    <property type="entry name" value="GALM"/>
    <property type="match status" value="1"/>
</dbReference>
<dbReference type="InterPro" id="IPR008183">
    <property type="entry name" value="Aldose_1/G6P_1-epimerase"/>
</dbReference>
<feature type="binding site" evidence="17">
    <location>
        <begin position="116"/>
        <end position="117"/>
    </location>
    <ligand>
        <name>beta-D-galactose</name>
        <dbReference type="ChEBI" id="CHEBI:27667"/>
    </ligand>
</feature>
<dbReference type="PANTHER" id="PTHR10091">
    <property type="entry name" value="ALDOSE-1-EPIMERASE"/>
    <property type="match status" value="1"/>
</dbReference>
<dbReference type="EMBL" id="CP043329">
    <property type="protein sequence ID" value="QEK52932.1"/>
    <property type="molecule type" value="Genomic_DNA"/>
</dbReference>
<name>A0A5C0VM06_9SPHI</name>
<keyword evidence="11" id="KW-0106">Calcium</keyword>
<evidence type="ECO:0000256" key="12">
    <source>
        <dbReference type="ARBA" id="ARBA00023235"/>
    </source>
</evidence>
<evidence type="ECO:0000256" key="6">
    <source>
        <dbReference type="ARBA" id="ARBA00011245"/>
    </source>
</evidence>
<dbReference type="GO" id="GO:0006006">
    <property type="term" value="P:glucose metabolic process"/>
    <property type="evidence" value="ECO:0007669"/>
    <property type="project" value="TreeGrafter"/>
</dbReference>
<feature type="active site" description="Proton donor" evidence="15">
    <location>
        <position position="213"/>
    </location>
</feature>
<evidence type="ECO:0000313" key="19">
    <source>
        <dbReference type="Proteomes" id="UP000323653"/>
    </source>
</evidence>
<dbReference type="InterPro" id="IPR015443">
    <property type="entry name" value="Aldose_1-epimerase"/>
</dbReference>
<dbReference type="InterPro" id="IPR011013">
    <property type="entry name" value="Gal_mutarotase_sf_dom"/>
</dbReference>
<feature type="binding site" evidence="16">
    <location>
        <position position="285"/>
    </location>
    <ligand>
        <name>beta-D-galactose</name>
        <dbReference type="ChEBI" id="CHEBI:27667"/>
    </ligand>
</feature>
<comment type="cofactor">
    <cofactor evidence="2">
        <name>Ca(2+)</name>
        <dbReference type="ChEBI" id="CHEBI:29108"/>
    </cofactor>
</comment>
<protein>
    <recommendedName>
        <fullName evidence="8 14">Aldose 1-epimerase</fullName>
        <ecNumber evidence="7 14">5.1.3.3</ecNumber>
    </recommendedName>
</protein>
<dbReference type="InterPro" id="IPR018052">
    <property type="entry name" value="Ald1_epimerase_CS"/>
</dbReference>